<protein>
    <recommendedName>
        <fullName evidence="5">Transmembrane protein</fullName>
    </recommendedName>
</protein>
<evidence type="ECO:0000256" key="1">
    <source>
        <dbReference type="SAM" id="MobiDB-lite"/>
    </source>
</evidence>
<dbReference type="EMBL" id="QEAQ01000072">
    <property type="protein sequence ID" value="TPX56515.1"/>
    <property type="molecule type" value="Genomic_DNA"/>
</dbReference>
<feature type="transmembrane region" description="Helical" evidence="2">
    <location>
        <begin position="30"/>
        <end position="58"/>
    </location>
</feature>
<keyword evidence="2" id="KW-0472">Membrane</keyword>
<reference evidence="3 4" key="1">
    <citation type="journal article" date="2019" name="Sci. Rep.">
        <title>Comparative genomics of chytrid fungi reveal insights into the obligate biotrophic and pathogenic lifestyle of Synchytrium endobioticum.</title>
        <authorList>
            <person name="van de Vossenberg B.T.L.H."/>
            <person name="Warris S."/>
            <person name="Nguyen H.D.T."/>
            <person name="van Gent-Pelzer M.P.E."/>
            <person name="Joly D.L."/>
            <person name="van de Geest H.C."/>
            <person name="Bonants P.J.M."/>
            <person name="Smith D.S."/>
            <person name="Levesque C.A."/>
            <person name="van der Lee T.A.J."/>
        </authorList>
    </citation>
    <scope>NUCLEOTIDE SEQUENCE [LARGE SCALE GENOMIC DNA]</scope>
    <source>
        <strain evidence="3 4">CBS 809.83</strain>
    </source>
</reference>
<feature type="transmembrane region" description="Helical" evidence="2">
    <location>
        <begin position="177"/>
        <end position="199"/>
    </location>
</feature>
<gene>
    <name evidence="3" type="ORF">PhCBS80983_g04472</name>
</gene>
<sequence>MFSTAGVLGWDDPHTMPNYEVHRGYLRSLWIVPTVLGGLFAITMIGRFMATAMYYGALDVKEQLKSLKPGSRRDTRQEASSSAVEGGGAPGSVAAEIEALPSRASTLYGGEGEESGEEEETKSTLLKRWDRGAEAARKAFFLSLLIATICSLPIEYMCSGSPDLMPVPECTTCLTNGASLATVILSWVFFALSVVWVFLDLGLAHGISVAGTSLLMTLLAQPLIVAAFIITFRRWRELRDRTC</sequence>
<accession>A0A507DZE9</accession>
<organism evidence="3 4">
    <name type="scientific">Powellomyces hirtus</name>
    <dbReference type="NCBI Taxonomy" id="109895"/>
    <lineage>
        <taxon>Eukaryota</taxon>
        <taxon>Fungi</taxon>
        <taxon>Fungi incertae sedis</taxon>
        <taxon>Chytridiomycota</taxon>
        <taxon>Chytridiomycota incertae sedis</taxon>
        <taxon>Chytridiomycetes</taxon>
        <taxon>Spizellomycetales</taxon>
        <taxon>Powellomycetaceae</taxon>
        <taxon>Powellomyces</taxon>
    </lineage>
</organism>
<feature type="transmembrane region" description="Helical" evidence="2">
    <location>
        <begin position="211"/>
        <end position="232"/>
    </location>
</feature>
<comment type="caution">
    <text evidence="3">The sequence shown here is derived from an EMBL/GenBank/DDBJ whole genome shotgun (WGS) entry which is preliminary data.</text>
</comment>
<evidence type="ECO:0000313" key="3">
    <source>
        <dbReference type="EMBL" id="TPX56515.1"/>
    </source>
</evidence>
<evidence type="ECO:0000313" key="4">
    <source>
        <dbReference type="Proteomes" id="UP000318582"/>
    </source>
</evidence>
<name>A0A507DZE9_9FUNG</name>
<proteinExistence type="predicted"/>
<keyword evidence="2" id="KW-0812">Transmembrane</keyword>
<keyword evidence="2" id="KW-1133">Transmembrane helix</keyword>
<dbReference type="Proteomes" id="UP000318582">
    <property type="component" value="Unassembled WGS sequence"/>
</dbReference>
<evidence type="ECO:0000256" key="2">
    <source>
        <dbReference type="SAM" id="Phobius"/>
    </source>
</evidence>
<dbReference type="AlphaFoldDB" id="A0A507DZE9"/>
<feature type="compositionally biased region" description="Basic and acidic residues" evidence="1">
    <location>
        <begin position="68"/>
        <end position="77"/>
    </location>
</feature>
<evidence type="ECO:0008006" key="5">
    <source>
        <dbReference type="Google" id="ProtNLM"/>
    </source>
</evidence>
<keyword evidence="4" id="KW-1185">Reference proteome</keyword>
<feature type="region of interest" description="Disordered" evidence="1">
    <location>
        <begin position="68"/>
        <end position="90"/>
    </location>
</feature>